<dbReference type="EMBL" id="CACVAT010000105">
    <property type="protein sequence ID" value="CAA6807314.1"/>
    <property type="molecule type" value="Genomic_DNA"/>
</dbReference>
<dbReference type="GO" id="GO:0005886">
    <property type="term" value="C:plasma membrane"/>
    <property type="evidence" value="ECO:0007669"/>
    <property type="project" value="UniProtKB-SubCell"/>
</dbReference>
<feature type="transmembrane region" description="Helical" evidence="18">
    <location>
        <begin position="405"/>
        <end position="425"/>
    </location>
</feature>
<dbReference type="EC" id="1.8.1.8" evidence="18"/>
<dbReference type="InterPro" id="IPR022910">
    <property type="entry name" value="Thiol_diS_interchange_DbsD"/>
</dbReference>
<keyword evidence="12 18" id="KW-0520">NAD</keyword>
<comment type="subcellular location">
    <subcellularLocation>
        <location evidence="1 18">Cell inner membrane</location>
        <topology evidence="1 18">Multi-pass membrane protein</topology>
    </subcellularLocation>
</comment>
<evidence type="ECO:0000259" key="19">
    <source>
        <dbReference type="PROSITE" id="PS51352"/>
    </source>
</evidence>
<dbReference type="InterPro" id="IPR013766">
    <property type="entry name" value="Thioredoxin_domain"/>
</dbReference>
<keyword evidence="7 18" id="KW-0732">Signal</keyword>
<dbReference type="SUPFAM" id="SSF74863">
    <property type="entry name" value="Thiol:disulfide interchange protein DsbD, N-terminal domain (DsbD-alpha)"/>
    <property type="match status" value="2"/>
</dbReference>
<dbReference type="PANTHER" id="PTHR32234:SF0">
    <property type="entry name" value="THIOL:DISULFIDE INTERCHANGE PROTEIN DSBD"/>
    <property type="match status" value="1"/>
</dbReference>
<evidence type="ECO:0000256" key="1">
    <source>
        <dbReference type="ARBA" id="ARBA00004429"/>
    </source>
</evidence>
<dbReference type="AlphaFoldDB" id="A0A6S6SFY4"/>
<comment type="similarity">
    <text evidence="2 18">Belongs to the thioredoxin family. DsbD subfamily.</text>
</comment>
<dbReference type="InterPro" id="IPR036929">
    <property type="entry name" value="DsbDN_sf"/>
</dbReference>
<name>A0A6S6SFY4_9GAMM</name>
<organism evidence="20">
    <name type="scientific">uncultured Thiotrichaceae bacterium</name>
    <dbReference type="NCBI Taxonomy" id="298394"/>
    <lineage>
        <taxon>Bacteria</taxon>
        <taxon>Pseudomonadati</taxon>
        <taxon>Pseudomonadota</taxon>
        <taxon>Gammaproteobacteria</taxon>
        <taxon>Thiotrichales</taxon>
        <taxon>Thiotrichaceae</taxon>
        <taxon>environmental samples</taxon>
    </lineage>
</organism>
<feature type="transmembrane region" description="Helical" evidence="18">
    <location>
        <begin position="578"/>
        <end position="599"/>
    </location>
</feature>
<reference evidence="20" key="1">
    <citation type="submission" date="2020-01" db="EMBL/GenBank/DDBJ databases">
        <authorList>
            <person name="Meier V. D."/>
            <person name="Meier V D."/>
        </authorList>
    </citation>
    <scope>NUCLEOTIDE SEQUENCE</scope>
    <source>
        <strain evidence="20">HLG_WM_MAG_09</strain>
    </source>
</reference>
<keyword evidence="5 18" id="KW-0997">Cell inner membrane</keyword>
<dbReference type="InterPro" id="IPR036249">
    <property type="entry name" value="Thioredoxin-like_sf"/>
</dbReference>
<protein>
    <recommendedName>
        <fullName evidence="18">Thiol:disulfide interchange protein DsbD</fullName>
        <ecNumber evidence="18">1.8.1.8</ecNumber>
    </recommendedName>
    <alternativeName>
        <fullName evidence="18">Protein-disulfide reductase</fullName>
        <shortName evidence="18">Disulfide reductase</shortName>
    </alternativeName>
</protein>
<dbReference type="PANTHER" id="PTHR32234">
    <property type="entry name" value="THIOL:DISULFIDE INTERCHANGE PROTEIN DSBD"/>
    <property type="match status" value="1"/>
</dbReference>
<feature type="transmembrane region" description="Helical" evidence="18">
    <location>
        <begin position="446"/>
        <end position="479"/>
    </location>
</feature>
<feature type="transmembrane region" description="Helical" evidence="18">
    <location>
        <begin position="546"/>
        <end position="566"/>
    </location>
</feature>
<keyword evidence="13 18" id="KW-0472">Membrane</keyword>
<feature type="disulfide bond" description="Redox-active" evidence="18">
    <location>
        <begin position="665"/>
        <end position="668"/>
    </location>
</feature>
<keyword evidence="3 18" id="KW-0813">Transport</keyword>
<keyword evidence="9 18" id="KW-0249">Electron transport</keyword>
<keyword evidence="11 18" id="KW-0560">Oxidoreductase</keyword>
<proteinExistence type="inferred from homology"/>
<evidence type="ECO:0000256" key="12">
    <source>
        <dbReference type="ARBA" id="ARBA00023027"/>
    </source>
</evidence>
<dbReference type="GO" id="GO:0009055">
    <property type="term" value="F:electron transfer activity"/>
    <property type="evidence" value="ECO:0007669"/>
    <property type="project" value="UniProtKB-UniRule"/>
</dbReference>
<keyword evidence="8 18" id="KW-0201">Cytochrome c-type biogenesis</keyword>
<feature type="transmembrane region" description="Helical" evidence="18">
    <location>
        <begin position="485"/>
        <end position="510"/>
    </location>
</feature>
<comment type="function">
    <text evidence="18">Required to facilitate the formation of correct disulfide bonds in some periplasmic proteins and for the assembly of the periplasmic c-type cytochromes. Acts by transferring electrons from cytoplasmic thioredoxin to the periplasm. This transfer involves a cascade of disulfide bond formation and reduction steps.</text>
</comment>
<dbReference type="InterPro" id="IPR003834">
    <property type="entry name" value="Cyt_c_assmbl_TM_dom"/>
</dbReference>
<feature type="transmembrane region" description="Helical" evidence="18">
    <location>
        <begin position="368"/>
        <end position="393"/>
    </location>
</feature>
<gene>
    <name evidence="18" type="primary">dsbD</name>
    <name evidence="20" type="ORF">HELGO_WM11535</name>
</gene>
<feature type="disulfide bond" description="Redox-active" evidence="18">
    <location>
        <begin position="127"/>
        <end position="133"/>
    </location>
</feature>
<evidence type="ECO:0000256" key="2">
    <source>
        <dbReference type="ARBA" id="ARBA00007241"/>
    </source>
</evidence>
<feature type="domain" description="Thioredoxin" evidence="19">
    <location>
        <begin position="606"/>
        <end position="750"/>
    </location>
</feature>
<evidence type="ECO:0000256" key="13">
    <source>
        <dbReference type="ARBA" id="ARBA00023136"/>
    </source>
</evidence>
<evidence type="ECO:0000256" key="10">
    <source>
        <dbReference type="ARBA" id="ARBA00022989"/>
    </source>
</evidence>
<evidence type="ECO:0000256" key="9">
    <source>
        <dbReference type="ARBA" id="ARBA00022982"/>
    </source>
</evidence>
<dbReference type="HAMAP" id="MF_00399">
    <property type="entry name" value="DbsD"/>
    <property type="match status" value="1"/>
</dbReference>
<keyword evidence="10 18" id="KW-1133">Transmembrane helix</keyword>
<evidence type="ECO:0000256" key="6">
    <source>
        <dbReference type="ARBA" id="ARBA00022692"/>
    </source>
</evidence>
<evidence type="ECO:0000256" key="8">
    <source>
        <dbReference type="ARBA" id="ARBA00022748"/>
    </source>
</evidence>
<dbReference type="InterPro" id="IPR035671">
    <property type="entry name" value="DsbD_gamma"/>
</dbReference>
<evidence type="ECO:0000256" key="15">
    <source>
        <dbReference type="ARBA" id="ARBA00023284"/>
    </source>
</evidence>
<accession>A0A6S6SFY4</accession>
<comment type="caution">
    <text evidence="18">Lacks conserved residue(s) required for the propagation of feature annotation.</text>
</comment>
<comment type="catalytic activity">
    <reaction evidence="16 18">
        <text>[protein]-dithiol + NAD(+) = [protein]-disulfide + NADH + H(+)</text>
        <dbReference type="Rhea" id="RHEA:18749"/>
        <dbReference type="Rhea" id="RHEA-COMP:10593"/>
        <dbReference type="Rhea" id="RHEA-COMP:10594"/>
        <dbReference type="ChEBI" id="CHEBI:15378"/>
        <dbReference type="ChEBI" id="CHEBI:29950"/>
        <dbReference type="ChEBI" id="CHEBI:50058"/>
        <dbReference type="ChEBI" id="CHEBI:57540"/>
        <dbReference type="ChEBI" id="CHEBI:57945"/>
        <dbReference type="EC" id="1.8.1.8"/>
    </reaction>
</comment>
<keyword evidence="4 18" id="KW-1003">Cell membrane</keyword>
<dbReference type="InterPro" id="IPR028250">
    <property type="entry name" value="DsbDN"/>
</dbReference>
<dbReference type="GO" id="GO:0045454">
    <property type="term" value="P:cell redox homeostasis"/>
    <property type="evidence" value="ECO:0007669"/>
    <property type="project" value="TreeGrafter"/>
</dbReference>
<evidence type="ECO:0000313" key="20">
    <source>
        <dbReference type="EMBL" id="CAA6807314.1"/>
    </source>
</evidence>
<evidence type="ECO:0000256" key="17">
    <source>
        <dbReference type="ARBA" id="ARBA00047804"/>
    </source>
</evidence>
<dbReference type="PROSITE" id="PS51257">
    <property type="entry name" value="PROKAR_LIPOPROTEIN"/>
    <property type="match status" value="1"/>
</dbReference>
<keyword evidence="15 18" id="KW-0676">Redox-active center</keyword>
<evidence type="ECO:0000256" key="7">
    <source>
        <dbReference type="ARBA" id="ARBA00022729"/>
    </source>
</evidence>
<dbReference type="GO" id="GO:0017004">
    <property type="term" value="P:cytochrome complex assembly"/>
    <property type="evidence" value="ECO:0007669"/>
    <property type="project" value="UniProtKB-UniRule"/>
</dbReference>
<feature type="signal peptide" evidence="18">
    <location>
        <begin position="1"/>
        <end position="19"/>
    </location>
</feature>
<feature type="chain" id="PRO_5028550195" description="Thiol:disulfide interchange protein DsbD" evidence="18">
    <location>
        <begin position="20"/>
        <end position="751"/>
    </location>
</feature>
<dbReference type="GO" id="GO:0047134">
    <property type="term" value="F:protein-disulfide reductase [NAD(P)H] activity"/>
    <property type="evidence" value="ECO:0007669"/>
    <property type="project" value="UniProtKB-UniRule"/>
</dbReference>
<dbReference type="PROSITE" id="PS51352">
    <property type="entry name" value="THIOREDOXIN_2"/>
    <property type="match status" value="1"/>
</dbReference>
<feature type="transmembrane region" description="Helical" evidence="18">
    <location>
        <begin position="522"/>
        <end position="540"/>
    </location>
</feature>
<sequence precursor="true">MKNLLTFLLLFVMSCSAHALKPEDLLHPDKAFQVSATAIDGNNIKVTWEVTDGYYLYKERISFTSGDDGVTLLNEDATYPTGDIKNDPNFGEMEVYHKAFSVELPITRQADTQNAIEFTLKTKYQGCADAGLCYPPQRKTLNVSLPALASNSNPSAPQPITPETTVVTNDDTASQSITNKNKALPADEALKFSLIATDKNTLHARWEILPNHHLYRNKISFTASNPEDAQLGTPKFPTGKIVKDEFFGDTETYAGSVDIEIPILTSGIDELTIQTQYQGCSNDARVCYPPINKETTLSLVNLPENSSQSSNSESGLLTEHYFSDSFLGTILAFFIIGLGLSLTPCIFPMIPILSGIVAGQSNLSASKAFLLSLVYVTASATAYALIGLVFGYFGENLQSSLQHPIAIGMFATLFVVLAFSMFGFFELQMPNNIQSRLNEISNNQRGGSLIGAAIMGFLSTLIVGPCVAPALAAALTYIADSKDALLGASALFSMGFGMGVILLVVGTLGGHLLPRAGTWMDVIKSLFGIMLLGMAIWMLSRITSTTVTMLLIGVLLVSSGIYMGALDKLNEDTTGWDRFWKSIGLVLLFFGFAQLVGVVTGTQNAIHPLQGALTFNVSGAATGTPQQHEGLAFKKIKKVEELDDIINQAKQSNQLVMLDFYADWCVDCIRMEKNVFTSPDVNNDLKNVIILQADVTARDEHDKALEKRFGIIGPPTIIFFNRQGEEINGIRMIGYEDTGAFRKRLKQFSMN</sequence>
<keyword evidence="6 18" id="KW-0812">Transmembrane</keyword>
<feature type="transmembrane region" description="Helical" evidence="18">
    <location>
        <begin position="326"/>
        <end position="347"/>
    </location>
</feature>
<evidence type="ECO:0000256" key="16">
    <source>
        <dbReference type="ARBA" id="ARBA00047388"/>
    </source>
</evidence>
<dbReference type="Gene3D" id="3.40.30.10">
    <property type="entry name" value="Glutaredoxin"/>
    <property type="match status" value="1"/>
</dbReference>
<dbReference type="Pfam" id="PF02683">
    <property type="entry name" value="DsbD_TM"/>
    <property type="match status" value="1"/>
</dbReference>
<keyword evidence="14 18" id="KW-1015">Disulfide bond</keyword>
<comment type="catalytic activity">
    <reaction evidence="17 18">
        <text>[protein]-dithiol + NADP(+) = [protein]-disulfide + NADPH + H(+)</text>
        <dbReference type="Rhea" id="RHEA:18753"/>
        <dbReference type="Rhea" id="RHEA-COMP:10593"/>
        <dbReference type="Rhea" id="RHEA-COMP:10594"/>
        <dbReference type="ChEBI" id="CHEBI:15378"/>
        <dbReference type="ChEBI" id="CHEBI:29950"/>
        <dbReference type="ChEBI" id="CHEBI:50058"/>
        <dbReference type="ChEBI" id="CHEBI:57783"/>
        <dbReference type="ChEBI" id="CHEBI:58349"/>
        <dbReference type="EC" id="1.8.1.8"/>
    </reaction>
</comment>
<evidence type="ECO:0000256" key="18">
    <source>
        <dbReference type="HAMAP-Rule" id="MF_00399"/>
    </source>
</evidence>
<dbReference type="CDD" id="cd02953">
    <property type="entry name" value="DsbDgamma"/>
    <property type="match status" value="1"/>
</dbReference>
<evidence type="ECO:0000256" key="3">
    <source>
        <dbReference type="ARBA" id="ARBA00022448"/>
    </source>
</evidence>
<dbReference type="Pfam" id="PF11412">
    <property type="entry name" value="DsbD_N"/>
    <property type="match status" value="2"/>
</dbReference>
<dbReference type="SUPFAM" id="SSF52833">
    <property type="entry name" value="Thioredoxin-like"/>
    <property type="match status" value="1"/>
</dbReference>
<dbReference type="Gene3D" id="2.60.40.1250">
    <property type="entry name" value="Thiol:disulfide interchange protein DsbD, N-terminal domain"/>
    <property type="match status" value="2"/>
</dbReference>
<evidence type="ECO:0000256" key="11">
    <source>
        <dbReference type="ARBA" id="ARBA00023002"/>
    </source>
</evidence>
<dbReference type="NCBIfam" id="NF001419">
    <property type="entry name" value="PRK00293.1"/>
    <property type="match status" value="1"/>
</dbReference>
<dbReference type="Pfam" id="PF13899">
    <property type="entry name" value="Thioredoxin_7"/>
    <property type="match status" value="1"/>
</dbReference>
<evidence type="ECO:0000256" key="5">
    <source>
        <dbReference type="ARBA" id="ARBA00022519"/>
    </source>
</evidence>
<evidence type="ECO:0000256" key="14">
    <source>
        <dbReference type="ARBA" id="ARBA00023157"/>
    </source>
</evidence>
<evidence type="ECO:0000256" key="4">
    <source>
        <dbReference type="ARBA" id="ARBA00022475"/>
    </source>
</evidence>